<dbReference type="InterPro" id="IPR037682">
    <property type="entry name" value="TonB_C"/>
</dbReference>
<keyword evidence="7" id="KW-0653">Protein transport</keyword>
<dbReference type="GO" id="GO:0031992">
    <property type="term" value="F:energy transducer activity"/>
    <property type="evidence" value="ECO:0007669"/>
    <property type="project" value="TreeGrafter"/>
</dbReference>
<dbReference type="RefSeq" id="WP_092704621.1">
    <property type="nucleotide sequence ID" value="NZ_FOSR01000013.1"/>
</dbReference>
<dbReference type="InterPro" id="IPR051045">
    <property type="entry name" value="TonB-dependent_transducer"/>
</dbReference>
<proteinExistence type="inferred from homology"/>
<evidence type="ECO:0000259" key="10">
    <source>
        <dbReference type="PROSITE" id="PS52015"/>
    </source>
</evidence>
<evidence type="ECO:0000313" key="11">
    <source>
        <dbReference type="EMBL" id="SFL06997.1"/>
    </source>
</evidence>
<keyword evidence="5" id="KW-0997">Cell inner membrane</keyword>
<keyword evidence="6" id="KW-0812">Transmembrane</keyword>
<keyword evidence="9" id="KW-0472">Membrane</keyword>
<keyword evidence="3" id="KW-0813">Transport</keyword>
<evidence type="ECO:0000313" key="12">
    <source>
        <dbReference type="Proteomes" id="UP000198725"/>
    </source>
</evidence>
<reference evidence="12" key="1">
    <citation type="submission" date="2016-10" db="EMBL/GenBank/DDBJ databases">
        <authorList>
            <person name="Varghese N."/>
            <person name="Submissions S."/>
        </authorList>
    </citation>
    <scope>NUCLEOTIDE SEQUENCE [LARGE SCALE GENOMIC DNA]</scope>
    <source>
        <strain evidence="12">MO64</strain>
    </source>
</reference>
<comment type="similarity">
    <text evidence="2">Belongs to the TonB family.</text>
</comment>
<keyword evidence="4" id="KW-1003">Cell membrane</keyword>
<dbReference type="PANTHER" id="PTHR33446:SF2">
    <property type="entry name" value="PROTEIN TONB"/>
    <property type="match status" value="1"/>
</dbReference>
<evidence type="ECO:0000256" key="8">
    <source>
        <dbReference type="ARBA" id="ARBA00022989"/>
    </source>
</evidence>
<evidence type="ECO:0000256" key="1">
    <source>
        <dbReference type="ARBA" id="ARBA00004383"/>
    </source>
</evidence>
<dbReference type="EMBL" id="FOSR01000013">
    <property type="protein sequence ID" value="SFL06997.1"/>
    <property type="molecule type" value="Genomic_DNA"/>
</dbReference>
<name>A0A1I4ER55_9GAMM</name>
<keyword evidence="8" id="KW-1133">Transmembrane helix</keyword>
<keyword evidence="12" id="KW-1185">Reference proteome</keyword>
<dbReference type="Gene3D" id="3.30.1150.10">
    <property type="match status" value="1"/>
</dbReference>
<dbReference type="GO" id="GO:0098797">
    <property type="term" value="C:plasma membrane protein complex"/>
    <property type="evidence" value="ECO:0007669"/>
    <property type="project" value="TreeGrafter"/>
</dbReference>
<organism evidence="11 12">
    <name type="scientific">Rhodanobacter glycinis</name>
    <dbReference type="NCBI Taxonomy" id="582702"/>
    <lineage>
        <taxon>Bacteria</taxon>
        <taxon>Pseudomonadati</taxon>
        <taxon>Pseudomonadota</taxon>
        <taxon>Gammaproteobacteria</taxon>
        <taxon>Lysobacterales</taxon>
        <taxon>Rhodanobacteraceae</taxon>
        <taxon>Rhodanobacter</taxon>
    </lineage>
</organism>
<dbReference type="GO" id="GO:0055085">
    <property type="term" value="P:transmembrane transport"/>
    <property type="evidence" value="ECO:0007669"/>
    <property type="project" value="InterPro"/>
</dbReference>
<evidence type="ECO:0000256" key="3">
    <source>
        <dbReference type="ARBA" id="ARBA00022448"/>
    </source>
</evidence>
<dbReference type="PROSITE" id="PS52015">
    <property type="entry name" value="TONB_CTD"/>
    <property type="match status" value="1"/>
</dbReference>
<evidence type="ECO:0000256" key="6">
    <source>
        <dbReference type="ARBA" id="ARBA00022692"/>
    </source>
</evidence>
<dbReference type="PANTHER" id="PTHR33446">
    <property type="entry name" value="PROTEIN TONB-RELATED"/>
    <property type="match status" value="1"/>
</dbReference>
<gene>
    <name evidence="11" type="ORF">SAMN05192579_11346</name>
</gene>
<dbReference type="Proteomes" id="UP000198725">
    <property type="component" value="Unassembled WGS sequence"/>
</dbReference>
<evidence type="ECO:0000256" key="5">
    <source>
        <dbReference type="ARBA" id="ARBA00022519"/>
    </source>
</evidence>
<dbReference type="GO" id="GO:0015031">
    <property type="term" value="P:protein transport"/>
    <property type="evidence" value="ECO:0007669"/>
    <property type="project" value="UniProtKB-KW"/>
</dbReference>
<evidence type="ECO:0000256" key="7">
    <source>
        <dbReference type="ARBA" id="ARBA00022927"/>
    </source>
</evidence>
<dbReference type="InterPro" id="IPR006260">
    <property type="entry name" value="TonB/TolA_C"/>
</dbReference>
<dbReference type="Pfam" id="PF03544">
    <property type="entry name" value="TonB_C"/>
    <property type="match status" value="1"/>
</dbReference>
<dbReference type="AlphaFoldDB" id="A0A1I4ER55"/>
<protein>
    <submittedName>
        <fullName evidence="11">Protein TonB</fullName>
    </submittedName>
</protein>
<feature type="domain" description="TonB C-terminal" evidence="10">
    <location>
        <begin position="81"/>
        <end position="175"/>
    </location>
</feature>
<dbReference type="SUPFAM" id="SSF74653">
    <property type="entry name" value="TolA/TonB C-terminal domain"/>
    <property type="match status" value="1"/>
</dbReference>
<dbReference type="NCBIfam" id="TIGR01352">
    <property type="entry name" value="tonB_Cterm"/>
    <property type="match status" value="1"/>
</dbReference>
<evidence type="ECO:0000256" key="2">
    <source>
        <dbReference type="ARBA" id="ARBA00006555"/>
    </source>
</evidence>
<comment type="subcellular location">
    <subcellularLocation>
        <location evidence="1">Cell inner membrane</location>
        <topology evidence="1">Single-pass membrane protein</topology>
        <orientation evidence="1">Periplasmic side</orientation>
    </subcellularLocation>
</comment>
<evidence type="ECO:0000256" key="4">
    <source>
        <dbReference type="ARBA" id="ARBA00022475"/>
    </source>
</evidence>
<evidence type="ECO:0000256" key="9">
    <source>
        <dbReference type="ARBA" id="ARBA00023136"/>
    </source>
</evidence>
<sequence length="178" mass="19108">MFRLRTTTTLSLLAMAIGIGGTAWLSQQTAGWAGLPAHAARWPTYHHAIAQRRHHSHAPWLAVHRTRPEATTAMDVQAATPAPVELVPVSMPTRPVPYAAMRHHLQGQVLLHVQVDGQGRVTAASVADSSGDAVLDAHALATVRDWRFAVPTGHPDGASGELPMHFTAGDERQLAQVP</sequence>
<accession>A0A1I4ER55</accession>